<evidence type="ECO:0000313" key="3">
    <source>
        <dbReference type="EMBL" id="CAF9933981.1"/>
    </source>
</evidence>
<organism evidence="3 4">
    <name type="scientific">Alectoria fallacina</name>
    <dbReference type="NCBI Taxonomy" id="1903189"/>
    <lineage>
        <taxon>Eukaryota</taxon>
        <taxon>Fungi</taxon>
        <taxon>Dikarya</taxon>
        <taxon>Ascomycota</taxon>
        <taxon>Pezizomycotina</taxon>
        <taxon>Lecanoromycetes</taxon>
        <taxon>OSLEUM clade</taxon>
        <taxon>Lecanoromycetidae</taxon>
        <taxon>Lecanorales</taxon>
        <taxon>Lecanorineae</taxon>
        <taxon>Parmeliaceae</taxon>
        <taxon>Alectoria</taxon>
    </lineage>
</organism>
<feature type="signal peptide" evidence="2">
    <location>
        <begin position="1"/>
        <end position="21"/>
    </location>
</feature>
<evidence type="ECO:0000256" key="1">
    <source>
        <dbReference type="SAM" id="MobiDB-lite"/>
    </source>
</evidence>
<accession>A0A8H3G6N9</accession>
<feature type="compositionally biased region" description="Low complexity" evidence="1">
    <location>
        <begin position="69"/>
        <end position="82"/>
    </location>
</feature>
<keyword evidence="2" id="KW-0732">Signal</keyword>
<evidence type="ECO:0000256" key="2">
    <source>
        <dbReference type="SAM" id="SignalP"/>
    </source>
</evidence>
<dbReference type="OrthoDB" id="5377818at2759"/>
<feature type="region of interest" description="Disordered" evidence="1">
    <location>
        <begin position="65"/>
        <end position="86"/>
    </location>
</feature>
<dbReference type="AlphaFoldDB" id="A0A8H3G6N9"/>
<reference evidence="3" key="1">
    <citation type="submission" date="2021-03" db="EMBL/GenBank/DDBJ databases">
        <authorList>
            <person name="Tagirdzhanova G."/>
        </authorList>
    </citation>
    <scope>NUCLEOTIDE SEQUENCE</scope>
</reference>
<sequence length="217" mass="23382">MHVPLALAALAHVQSFSLITGAPLTVSPLSSTIITTVQTENPSDQNPNLVPATINGTSAALRLSPSFRSPSNQSNTTSTSPQEPISYPIKGTPTTLLFHAFGDPIPSSYMLQCVSISLSIVIAFTLDGRGRELIENGFFYHKHLMLNDDNVTITVADFREIGKPISYFVLRDTLRGIGDFATEKGRGSTALRFEVDVEGRGYVGTGHVGYERARAGE</sequence>
<keyword evidence="4" id="KW-1185">Reference proteome</keyword>
<feature type="chain" id="PRO_5034856576" evidence="2">
    <location>
        <begin position="22"/>
        <end position="217"/>
    </location>
</feature>
<dbReference type="EMBL" id="CAJPDR010000367">
    <property type="protein sequence ID" value="CAF9933981.1"/>
    <property type="molecule type" value="Genomic_DNA"/>
</dbReference>
<name>A0A8H3G6N9_9LECA</name>
<evidence type="ECO:0000313" key="4">
    <source>
        <dbReference type="Proteomes" id="UP000664203"/>
    </source>
</evidence>
<protein>
    <submittedName>
        <fullName evidence="3">Uncharacterized protein</fullName>
    </submittedName>
</protein>
<comment type="caution">
    <text evidence="3">The sequence shown here is derived from an EMBL/GenBank/DDBJ whole genome shotgun (WGS) entry which is preliminary data.</text>
</comment>
<dbReference type="Proteomes" id="UP000664203">
    <property type="component" value="Unassembled WGS sequence"/>
</dbReference>
<proteinExistence type="predicted"/>
<gene>
    <name evidence="3" type="ORF">ALECFALPRED_005801</name>
</gene>